<protein>
    <submittedName>
        <fullName evidence="2">Uncharacterized protein</fullName>
    </submittedName>
</protein>
<accession>A0AC35EZX5</accession>
<sequence>MLKRWINLIIFIGYICCVLTHSCESDEDCKDGKICRMICKKTCSATCVSINNLKKKYSKENQSSSEEPFAVETNPFDTLQRDDTNFVTPLTISEAELEAELKQSNFEAITLPPFTIPTTTFPTPPTQLPEFTTTTAIPLEASSPGQIPHPPGIEQHESGYMPIPENNITTTADATTTIFPPTTILSNFIEPSFGSASGGGGYDKGVDEFQVQTNSNDLIESTLPVSEATMFTETPITSFPFETTDSFNTVTNSVTENLKNNSIEEPLPNAVQGIPFEDPNNIGCLPPQICEKNCGIFVDSNGCQICQCLWLSIPCEVTSDCVEEGQFCDLGRCECMPGYVQDMLQSGICKPAENEPTDLQNIAEVHSNSSTSTTATESPNSQNKNYPQIRRLKRSQTSEKPQRMERLQWPEGDCWHLPDKPLRGISHHQNDETIPKSFPLKSDNDDDEETSTTTPLPPDNIPFFDFKAFPRPPPTTTPSTNPHHQNNNFAEAEPPSLRPLDYDETSFLGDFNEPPFIVPTPTTTSERPVTRMIEIEPIFIKSKLKRPKKFHQSGITSSQQNRRPQHLEEILKPTTISSNFFVSSKVKKQNLSFPKYRNPKVAPEGWQPMKPHKHTQEAESEESTTTPMDEMVKVFLDYPNRDRHPVRVEMEGAKHIMRDECSSDRQCGEKYVCCEKRWCDLSRDCGKANFCLPNCRATKMTHLSSTGIIGMPLIDLVYD</sequence>
<dbReference type="WBParaSite" id="PS1159_v2.g12354.t1">
    <property type="protein sequence ID" value="PS1159_v2.g12354.t1"/>
    <property type="gene ID" value="PS1159_v2.g12354"/>
</dbReference>
<evidence type="ECO:0000313" key="1">
    <source>
        <dbReference type="Proteomes" id="UP000887580"/>
    </source>
</evidence>
<dbReference type="Proteomes" id="UP000887580">
    <property type="component" value="Unplaced"/>
</dbReference>
<proteinExistence type="predicted"/>
<organism evidence="1 2">
    <name type="scientific">Panagrolaimus sp. PS1159</name>
    <dbReference type="NCBI Taxonomy" id="55785"/>
    <lineage>
        <taxon>Eukaryota</taxon>
        <taxon>Metazoa</taxon>
        <taxon>Ecdysozoa</taxon>
        <taxon>Nematoda</taxon>
        <taxon>Chromadorea</taxon>
        <taxon>Rhabditida</taxon>
        <taxon>Tylenchina</taxon>
        <taxon>Panagrolaimomorpha</taxon>
        <taxon>Panagrolaimoidea</taxon>
        <taxon>Panagrolaimidae</taxon>
        <taxon>Panagrolaimus</taxon>
    </lineage>
</organism>
<name>A0AC35EZX5_9BILA</name>
<evidence type="ECO:0000313" key="2">
    <source>
        <dbReference type="WBParaSite" id="PS1159_v2.g12354.t1"/>
    </source>
</evidence>
<reference evidence="2" key="1">
    <citation type="submission" date="2022-11" db="UniProtKB">
        <authorList>
            <consortium name="WormBaseParasite"/>
        </authorList>
    </citation>
    <scope>IDENTIFICATION</scope>
</reference>